<dbReference type="FunFam" id="3.40.309.10:FF:000009">
    <property type="entry name" value="Aldehyde dehydrogenase A"/>
    <property type="match status" value="1"/>
</dbReference>
<keyword evidence="7" id="KW-1185">Reference proteome</keyword>
<dbReference type="InterPro" id="IPR016161">
    <property type="entry name" value="Ald_DH/histidinol_DH"/>
</dbReference>
<dbReference type="PROSITE" id="PS00687">
    <property type="entry name" value="ALDEHYDE_DEHYDR_GLU"/>
    <property type="match status" value="1"/>
</dbReference>
<feature type="active site" evidence="3">
    <location>
        <position position="253"/>
    </location>
</feature>
<evidence type="ECO:0000256" key="1">
    <source>
        <dbReference type="ARBA" id="ARBA00009986"/>
    </source>
</evidence>
<dbReference type="SUPFAM" id="SSF53720">
    <property type="entry name" value="ALDH-like"/>
    <property type="match status" value="1"/>
</dbReference>
<dbReference type="FunFam" id="3.40.605.10:FF:000007">
    <property type="entry name" value="NAD/NADP-dependent betaine aldehyde dehydrogenase"/>
    <property type="match status" value="1"/>
</dbReference>
<name>A0AAF0Y5X5_9TREE</name>
<sequence>MVATVPDTKLDWSSYHNVINGELRATSKTRTAVNPATEEALPPVPVSTEADVDAAVAAARAAFPAWSKTSWDEREALLNKLADRLVANLPEFTDILVRESGKAIATAQIEAMFSHTFLRGLAALRVPEEVVDDAKEGYKVRLRHLPLGVGAGIVPWNWPLLIGLFKIASCVIAGNVIIVKPSPFAPYAVLKVVELARGLFPPGVIQALSGGDDLGPWLTEHPGIDKISFTGSSATGKRVLASCSRTLKRVTLELGGNDAAIVCEDADLAQAIPKVGTLAFLFSGQICMDIKRVYVHEAIYDKFLAGLVEFVKTIKTGDPNDPDTLVGPLQNSMQYEKVKELFAQIEPQGWKTAVGGAPDLKSAHAKGFFMQPTVIDNPPEDSMIVQEEPFGPIVPILKWSSEEDVIARANDSKMGLGASVWSADIARATRMAEQLEAGSVWVNTHFDLSPKVPFGGSKWSGFNRELGVDGIKGWLEPQSLWVATA</sequence>
<comment type="similarity">
    <text evidence="1 4">Belongs to the aldehyde dehydrogenase family.</text>
</comment>
<proteinExistence type="inferred from homology"/>
<evidence type="ECO:0000256" key="4">
    <source>
        <dbReference type="RuleBase" id="RU003345"/>
    </source>
</evidence>
<dbReference type="InterPro" id="IPR015590">
    <property type="entry name" value="Aldehyde_DH_dom"/>
</dbReference>
<evidence type="ECO:0000256" key="3">
    <source>
        <dbReference type="PROSITE-ProRule" id="PRU10007"/>
    </source>
</evidence>
<evidence type="ECO:0000259" key="5">
    <source>
        <dbReference type="Pfam" id="PF00171"/>
    </source>
</evidence>
<dbReference type="PANTHER" id="PTHR11699">
    <property type="entry name" value="ALDEHYDE DEHYDROGENASE-RELATED"/>
    <property type="match status" value="1"/>
</dbReference>
<dbReference type="Gene3D" id="3.40.309.10">
    <property type="entry name" value="Aldehyde Dehydrogenase, Chain A, domain 2"/>
    <property type="match status" value="1"/>
</dbReference>
<dbReference type="InterPro" id="IPR044086">
    <property type="entry name" value="LUC3-like"/>
</dbReference>
<reference evidence="6" key="1">
    <citation type="submission" date="2023-10" db="EMBL/GenBank/DDBJ databases">
        <authorList>
            <person name="Noh H."/>
        </authorList>
    </citation>
    <scope>NUCLEOTIDE SEQUENCE</scope>
    <source>
        <strain evidence="6">DUCC4014</strain>
    </source>
</reference>
<dbReference type="AlphaFoldDB" id="A0AAF0Y5X5"/>
<protein>
    <submittedName>
        <fullName evidence="6">Aldehyde dehydrogenase FUS7</fullName>
    </submittedName>
</protein>
<gene>
    <name evidence="6" type="primary">FUS7</name>
    <name evidence="6" type="ORF">LOC62_03G004275</name>
</gene>
<dbReference type="InterPro" id="IPR016163">
    <property type="entry name" value="Ald_DH_C"/>
</dbReference>
<evidence type="ECO:0000313" key="6">
    <source>
        <dbReference type="EMBL" id="WOO80750.1"/>
    </source>
</evidence>
<dbReference type="GO" id="GO:0016620">
    <property type="term" value="F:oxidoreductase activity, acting on the aldehyde or oxo group of donors, NAD or NADP as acceptor"/>
    <property type="evidence" value="ECO:0007669"/>
    <property type="project" value="InterPro"/>
</dbReference>
<organism evidence="6 7">
    <name type="scientific">Vanrija pseudolonga</name>
    <dbReference type="NCBI Taxonomy" id="143232"/>
    <lineage>
        <taxon>Eukaryota</taxon>
        <taxon>Fungi</taxon>
        <taxon>Dikarya</taxon>
        <taxon>Basidiomycota</taxon>
        <taxon>Agaricomycotina</taxon>
        <taxon>Tremellomycetes</taxon>
        <taxon>Trichosporonales</taxon>
        <taxon>Trichosporonaceae</taxon>
        <taxon>Vanrija</taxon>
    </lineage>
</organism>
<dbReference type="Pfam" id="PF00171">
    <property type="entry name" value="Aldedh"/>
    <property type="match status" value="1"/>
</dbReference>
<dbReference type="Gene3D" id="3.40.605.10">
    <property type="entry name" value="Aldehyde Dehydrogenase, Chain A, domain 1"/>
    <property type="match status" value="1"/>
</dbReference>
<dbReference type="CDD" id="cd07106">
    <property type="entry name" value="ALDH_AldA-AAD23400"/>
    <property type="match status" value="1"/>
</dbReference>
<evidence type="ECO:0000256" key="2">
    <source>
        <dbReference type="ARBA" id="ARBA00023002"/>
    </source>
</evidence>
<dbReference type="Proteomes" id="UP000827549">
    <property type="component" value="Chromosome 3"/>
</dbReference>
<evidence type="ECO:0000313" key="7">
    <source>
        <dbReference type="Proteomes" id="UP000827549"/>
    </source>
</evidence>
<accession>A0AAF0Y5X5</accession>
<dbReference type="GeneID" id="87807513"/>
<feature type="domain" description="Aldehyde dehydrogenase" evidence="5">
    <location>
        <begin position="26"/>
        <end position="478"/>
    </location>
</feature>
<dbReference type="EMBL" id="CP086716">
    <property type="protein sequence ID" value="WOO80750.1"/>
    <property type="molecule type" value="Genomic_DNA"/>
</dbReference>
<keyword evidence="2 4" id="KW-0560">Oxidoreductase</keyword>
<dbReference type="RefSeq" id="XP_062626782.1">
    <property type="nucleotide sequence ID" value="XM_062770798.1"/>
</dbReference>
<dbReference type="InterPro" id="IPR016162">
    <property type="entry name" value="Ald_DH_N"/>
</dbReference>
<dbReference type="InterPro" id="IPR029510">
    <property type="entry name" value="Ald_DH_CS_GLU"/>
</dbReference>